<feature type="domain" description="Reverse transcriptase zinc-binding" evidence="2">
    <location>
        <begin position="120"/>
        <end position="206"/>
    </location>
</feature>
<dbReference type="Pfam" id="PF13456">
    <property type="entry name" value="RVT_3"/>
    <property type="match status" value="1"/>
</dbReference>
<dbReference type="PANTHER" id="PTHR33116:SF78">
    <property type="entry name" value="OS12G0587133 PROTEIN"/>
    <property type="match status" value="1"/>
</dbReference>
<dbReference type="InterPro" id="IPR002156">
    <property type="entry name" value="RNaseH_domain"/>
</dbReference>
<evidence type="ECO:0008006" key="5">
    <source>
        <dbReference type="Google" id="ProtNLM"/>
    </source>
</evidence>
<evidence type="ECO:0000313" key="3">
    <source>
        <dbReference type="EMBL" id="KAE8699617.1"/>
    </source>
</evidence>
<keyword evidence="4" id="KW-1185">Reference proteome</keyword>
<proteinExistence type="predicted"/>
<dbReference type="GO" id="GO:0004523">
    <property type="term" value="F:RNA-DNA hybrid ribonuclease activity"/>
    <property type="evidence" value="ECO:0007669"/>
    <property type="project" value="InterPro"/>
</dbReference>
<reference evidence="3" key="1">
    <citation type="submission" date="2019-09" db="EMBL/GenBank/DDBJ databases">
        <title>Draft genome information of white flower Hibiscus syriacus.</title>
        <authorList>
            <person name="Kim Y.-M."/>
        </authorList>
    </citation>
    <scope>NUCLEOTIDE SEQUENCE [LARGE SCALE GENOMIC DNA]</scope>
    <source>
        <strain evidence="3">YM2019G1</strain>
    </source>
</reference>
<evidence type="ECO:0000259" key="1">
    <source>
        <dbReference type="Pfam" id="PF13456"/>
    </source>
</evidence>
<sequence>MVLRKLSGWKARCLSLAGRVTVAKAVLATLPTYTMQTVVLPKRICLIKWDDVCQPVTCGGLGFRHFKTINEAFLMKLAFNMLVRRNEYLWVRFIRANFERTEQHFNQDRVGWRCNQDRSFMVKSAYIVRHGEVIGPSNRIWNIIHTFQSLPRIKLFMWLICHRKLMTNDERACRHFADDPSCSIYGAACEDIDHVLRWCPATYQTWNDLIVPNKMYSLSMDISDWIAMNLQGDSNFAKNPSGWPVARDSAGRWLFGFSKFIGACSVTDAELWGAFVGLNLAWDKGFR</sequence>
<dbReference type="Proteomes" id="UP000436088">
    <property type="component" value="Unassembled WGS sequence"/>
</dbReference>
<accession>A0A6A3A776</accession>
<dbReference type="CDD" id="cd06222">
    <property type="entry name" value="RNase_H_like"/>
    <property type="match status" value="1"/>
</dbReference>
<dbReference type="EMBL" id="VEPZ02001036">
    <property type="protein sequence ID" value="KAE8699617.1"/>
    <property type="molecule type" value="Genomic_DNA"/>
</dbReference>
<dbReference type="GO" id="GO:0003676">
    <property type="term" value="F:nucleic acid binding"/>
    <property type="evidence" value="ECO:0007669"/>
    <property type="project" value="InterPro"/>
</dbReference>
<comment type="caution">
    <text evidence="3">The sequence shown here is derived from an EMBL/GenBank/DDBJ whole genome shotgun (WGS) entry which is preliminary data.</text>
</comment>
<dbReference type="InterPro" id="IPR044730">
    <property type="entry name" value="RNase_H-like_dom_plant"/>
</dbReference>
<name>A0A6A3A776_HIBSY</name>
<dbReference type="Pfam" id="PF13966">
    <property type="entry name" value="zf-RVT"/>
    <property type="match status" value="1"/>
</dbReference>
<gene>
    <name evidence="3" type="ORF">F3Y22_tig00110576pilonHSYRG00048</name>
</gene>
<protein>
    <recommendedName>
        <fullName evidence="5">Reverse transcriptase zinc-binding domain-containing protein</fullName>
    </recommendedName>
</protein>
<feature type="domain" description="RNase H type-1" evidence="1">
    <location>
        <begin position="245"/>
        <end position="287"/>
    </location>
</feature>
<organism evidence="3 4">
    <name type="scientific">Hibiscus syriacus</name>
    <name type="common">Rose of Sharon</name>
    <dbReference type="NCBI Taxonomy" id="106335"/>
    <lineage>
        <taxon>Eukaryota</taxon>
        <taxon>Viridiplantae</taxon>
        <taxon>Streptophyta</taxon>
        <taxon>Embryophyta</taxon>
        <taxon>Tracheophyta</taxon>
        <taxon>Spermatophyta</taxon>
        <taxon>Magnoliopsida</taxon>
        <taxon>eudicotyledons</taxon>
        <taxon>Gunneridae</taxon>
        <taxon>Pentapetalae</taxon>
        <taxon>rosids</taxon>
        <taxon>malvids</taxon>
        <taxon>Malvales</taxon>
        <taxon>Malvaceae</taxon>
        <taxon>Malvoideae</taxon>
        <taxon>Hibiscus</taxon>
    </lineage>
</organism>
<evidence type="ECO:0000313" key="4">
    <source>
        <dbReference type="Proteomes" id="UP000436088"/>
    </source>
</evidence>
<dbReference type="PANTHER" id="PTHR33116">
    <property type="entry name" value="REVERSE TRANSCRIPTASE ZINC-BINDING DOMAIN-CONTAINING PROTEIN-RELATED-RELATED"/>
    <property type="match status" value="1"/>
</dbReference>
<dbReference type="InterPro" id="IPR026960">
    <property type="entry name" value="RVT-Znf"/>
</dbReference>
<evidence type="ECO:0000259" key="2">
    <source>
        <dbReference type="Pfam" id="PF13966"/>
    </source>
</evidence>
<dbReference type="AlphaFoldDB" id="A0A6A3A776"/>